<dbReference type="PANTHER" id="PTHR42842">
    <property type="entry name" value="FAD/NAD(P)-BINDING OXIDOREDUCTASE"/>
    <property type="match status" value="1"/>
</dbReference>
<reference evidence="3 4" key="1">
    <citation type="submission" date="2018-05" db="EMBL/GenBank/DDBJ databases">
        <title>Flavobacterium sp. strain IMCC34759, incomplete genome.</title>
        <authorList>
            <person name="Joung Y."/>
            <person name="Cho J."/>
        </authorList>
    </citation>
    <scope>NUCLEOTIDE SEQUENCE [LARGE SCALE GENOMIC DNA]</scope>
    <source>
        <strain evidence="3 4">IMCC34759</strain>
    </source>
</reference>
<dbReference type="PIRSF" id="PIRSF038984">
    <property type="entry name" value="FAD_binding_protein"/>
    <property type="match status" value="1"/>
</dbReference>
<dbReference type="OrthoDB" id="9772594at2"/>
<dbReference type="Pfam" id="PF21688">
    <property type="entry name" value="FAD-depend_C"/>
    <property type="match status" value="1"/>
</dbReference>
<dbReference type="InterPro" id="IPR028348">
    <property type="entry name" value="FAD-binding_protein"/>
</dbReference>
<keyword evidence="4" id="KW-1185">Reference proteome</keyword>
<dbReference type="AlphaFoldDB" id="A0A2V4BTS8"/>
<dbReference type="GO" id="GO:0016491">
    <property type="term" value="F:oxidoreductase activity"/>
    <property type="evidence" value="ECO:0007669"/>
    <property type="project" value="InterPro"/>
</dbReference>
<evidence type="ECO:0000259" key="2">
    <source>
        <dbReference type="Pfam" id="PF21688"/>
    </source>
</evidence>
<sequence length="528" mass="57898">MPRELLLQVTPEIAANELLLKDYLSKQIKVSPKEIQHVSILKRSIDARQKAVKINLKVTIYLKGEAFQETKIELPIYKDVSKAQEVIVVGAGPAGLFAALQLVELGLKPIVIERGKDVRGRRRDLKAINREHIVNEDSNYCFGEGGAGTYSDGKLYTRSKKRGDVTRILELLVAFGASGDILVEAHPHIGTNKLPKIIEDIRNKIIEFGGQVLFDTRVTDILVKNNEVEGVVTQSGDRILANKLILATGHSARDIFELLDRKKIFIEAKPFALGVRAEHSQELIDSIQYSCDYRGEHLPPAPYSIVKQVNGRGMYSFCMCPGGVIAPCATSPGEVVTNGWSPSKRDQATANSGIVIELKLEDFKPFAKFGALAGMEFQKSIEQKAWYLAGHSSVSEQVKQTQKVPAQRMVDFTQNKVSAAIPKTSYVPGTTSVELGQVFPGFLSQILREGFKEFGKSMRGYLTNEAILHAPESRTSSPVRIPRDPLTLEHLQIKGLYPCGEGAGYAGGIISAAIDGEKCALMIAGSLK</sequence>
<feature type="domain" description="FAD/NAD(P)-binding" evidence="1">
    <location>
        <begin position="85"/>
        <end position="254"/>
    </location>
</feature>
<evidence type="ECO:0000259" key="1">
    <source>
        <dbReference type="Pfam" id="PF07992"/>
    </source>
</evidence>
<name>A0A2V4BTS8_9FLAO</name>
<evidence type="ECO:0000313" key="4">
    <source>
        <dbReference type="Proteomes" id="UP000247903"/>
    </source>
</evidence>
<proteinExistence type="predicted"/>
<gene>
    <name evidence="3" type="ORF">DMB65_05590</name>
</gene>
<evidence type="ECO:0000313" key="3">
    <source>
        <dbReference type="EMBL" id="PXY42037.1"/>
    </source>
</evidence>
<dbReference type="InterPro" id="IPR023753">
    <property type="entry name" value="FAD/NAD-binding_dom"/>
</dbReference>
<protein>
    <submittedName>
        <fullName evidence="3">FAD-binding protein</fullName>
    </submittedName>
</protein>
<comment type="caution">
    <text evidence="3">The sequence shown here is derived from an EMBL/GenBank/DDBJ whole genome shotgun (WGS) entry which is preliminary data.</text>
</comment>
<dbReference type="PRINTS" id="PR00368">
    <property type="entry name" value="FADPNR"/>
</dbReference>
<feature type="domain" description="FAD-dependent protein C-terminal" evidence="2">
    <location>
        <begin position="270"/>
        <end position="475"/>
    </location>
</feature>
<dbReference type="Gene3D" id="3.50.50.60">
    <property type="entry name" value="FAD/NAD(P)-binding domain"/>
    <property type="match status" value="2"/>
</dbReference>
<dbReference type="EMBL" id="QJHK01000003">
    <property type="protein sequence ID" value="PXY42037.1"/>
    <property type="molecule type" value="Genomic_DNA"/>
</dbReference>
<dbReference type="InterPro" id="IPR036188">
    <property type="entry name" value="FAD/NAD-bd_sf"/>
</dbReference>
<accession>A0A2V4BTS8</accession>
<organism evidence="3 4">
    <name type="scientific">Flavobacterium cheongpyeongense</name>
    <dbReference type="NCBI Taxonomy" id="2212651"/>
    <lineage>
        <taxon>Bacteria</taxon>
        <taxon>Pseudomonadati</taxon>
        <taxon>Bacteroidota</taxon>
        <taxon>Flavobacteriia</taxon>
        <taxon>Flavobacteriales</taxon>
        <taxon>Flavobacteriaceae</taxon>
        <taxon>Flavobacterium</taxon>
    </lineage>
</organism>
<dbReference type="InterPro" id="IPR049516">
    <property type="entry name" value="FAD-depend_C"/>
</dbReference>
<dbReference type="Gene3D" id="3.30.70.2700">
    <property type="match status" value="1"/>
</dbReference>
<dbReference type="Proteomes" id="UP000247903">
    <property type="component" value="Unassembled WGS sequence"/>
</dbReference>
<dbReference type="SUPFAM" id="SSF51905">
    <property type="entry name" value="FAD/NAD(P)-binding domain"/>
    <property type="match status" value="1"/>
</dbReference>
<dbReference type="Pfam" id="PF07992">
    <property type="entry name" value="Pyr_redox_2"/>
    <property type="match status" value="1"/>
</dbReference>
<dbReference type="RefSeq" id="WP_110305665.1">
    <property type="nucleotide sequence ID" value="NZ_QJHK01000003.1"/>
</dbReference>
<dbReference type="PANTHER" id="PTHR42842:SF3">
    <property type="entry name" value="FAD_NAD(P)-BINDING OXIDOREDUCTASE FAMILY PROTEIN"/>
    <property type="match status" value="1"/>
</dbReference>
<dbReference type="PRINTS" id="PR00411">
    <property type="entry name" value="PNDRDTASEI"/>
</dbReference>